<accession>A0A1H9DIL5</accession>
<proteinExistence type="predicted"/>
<dbReference type="OrthoDB" id="6293260at2"/>
<dbReference type="Gene3D" id="3.40.630.30">
    <property type="match status" value="1"/>
</dbReference>
<dbReference type="Pfam" id="PF13302">
    <property type="entry name" value="Acetyltransf_3"/>
    <property type="match status" value="1"/>
</dbReference>
<dbReference type="AlphaFoldDB" id="A0A1H9DIL5"/>
<evidence type="ECO:0000313" key="3">
    <source>
        <dbReference type="Proteomes" id="UP000198634"/>
    </source>
</evidence>
<dbReference type="PANTHER" id="PTHR43792:SF1">
    <property type="entry name" value="N-ACETYLTRANSFERASE DOMAIN-CONTAINING PROTEIN"/>
    <property type="match status" value="1"/>
</dbReference>
<dbReference type="STRING" id="657014.SAMN04488092_104172"/>
<dbReference type="PROSITE" id="PS51186">
    <property type="entry name" value="GNAT"/>
    <property type="match status" value="1"/>
</dbReference>
<dbReference type="GO" id="GO:0016747">
    <property type="term" value="F:acyltransferase activity, transferring groups other than amino-acyl groups"/>
    <property type="evidence" value="ECO:0007669"/>
    <property type="project" value="InterPro"/>
</dbReference>
<evidence type="ECO:0000259" key="1">
    <source>
        <dbReference type="PROSITE" id="PS51186"/>
    </source>
</evidence>
<protein>
    <submittedName>
        <fullName evidence="2">Protein N-acetyltransferase, RimJ/RimL family</fullName>
    </submittedName>
</protein>
<dbReference type="SUPFAM" id="SSF55729">
    <property type="entry name" value="Acyl-CoA N-acyltransferases (Nat)"/>
    <property type="match status" value="1"/>
</dbReference>
<feature type="domain" description="N-acetyltransferase" evidence="1">
    <location>
        <begin position="16"/>
        <end position="171"/>
    </location>
</feature>
<dbReference type="InterPro" id="IPR051531">
    <property type="entry name" value="N-acetyltransferase"/>
</dbReference>
<dbReference type="Proteomes" id="UP000198634">
    <property type="component" value="Unassembled WGS sequence"/>
</dbReference>
<dbReference type="InterPro" id="IPR000182">
    <property type="entry name" value="GNAT_dom"/>
</dbReference>
<sequence length="174" mass="18933">MTALPLPIPTVETDRLILRAPRASDLDTMADFYADDRSRFVGGPKTRHETWRSLIGMIGHWAIFGYGFWVIEDKATGHPFGGVGIINHEGWDEPELGWHLYAGAEGKGIGHEAALAARDHAARHFGIPAPISYIDPANTRSLALAKRLGATFERDGDVMGTPCHIFRHPAAGAA</sequence>
<dbReference type="RefSeq" id="WP_090269260.1">
    <property type="nucleotide sequence ID" value="NZ_FOEP01000004.1"/>
</dbReference>
<gene>
    <name evidence="2" type="ORF">SAMN04488092_104172</name>
</gene>
<keyword evidence="2" id="KW-0808">Transferase</keyword>
<dbReference type="EMBL" id="FOEP01000004">
    <property type="protein sequence ID" value="SEQ13352.1"/>
    <property type="molecule type" value="Genomic_DNA"/>
</dbReference>
<reference evidence="2 3" key="1">
    <citation type="submission" date="2016-10" db="EMBL/GenBank/DDBJ databases">
        <authorList>
            <person name="de Groot N.N."/>
        </authorList>
    </citation>
    <scope>NUCLEOTIDE SEQUENCE [LARGE SCALE GENOMIC DNA]</scope>
    <source>
        <strain evidence="2 3">DSM 22007</strain>
    </source>
</reference>
<keyword evidence="3" id="KW-1185">Reference proteome</keyword>
<name>A0A1H9DIL5_9RHOB</name>
<dbReference type="InterPro" id="IPR016181">
    <property type="entry name" value="Acyl_CoA_acyltransferase"/>
</dbReference>
<evidence type="ECO:0000313" key="2">
    <source>
        <dbReference type="EMBL" id="SEQ13352.1"/>
    </source>
</evidence>
<dbReference type="PANTHER" id="PTHR43792">
    <property type="entry name" value="GNAT FAMILY, PUTATIVE (AFU_ORTHOLOGUE AFUA_3G00765)-RELATED-RELATED"/>
    <property type="match status" value="1"/>
</dbReference>
<organism evidence="2 3">
    <name type="scientific">Thalassovita taeanensis</name>
    <dbReference type="NCBI Taxonomy" id="657014"/>
    <lineage>
        <taxon>Bacteria</taxon>
        <taxon>Pseudomonadati</taxon>
        <taxon>Pseudomonadota</taxon>
        <taxon>Alphaproteobacteria</taxon>
        <taxon>Rhodobacterales</taxon>
        <taxon>Roseobacteraceae</taxon>
        <taxon>Thalassovita</taxon>
    </lineage>
</organism>